<evidence type="ECO:0000256" key="2">
    <source>
        <dbReference type="ARBA" id="ARBA00007362"/>
    </source>
</evidence>
<evidence type="ECO:0000256" key="5">
    <source>
        <dbReference type="ARBA" id="ARBA00023136"/>
    </source>
</evidence>
<feature type="transmembrane region" description="Helical" evidence="6">
    <location>
        <begin position="12"/>
        <end position="31"/>
    </location>
</feature>
<keyword evidence="3 6" id="KW-0812">Transmembrane</keyword>
<accession>A0AA49Q4F0</accession>
<evidence type="ECO:0000256" key="3">
    <source>
        <dbReference type="ARBA" id="ARBA00022692"/>
    </source>
</evidence>
<dbReference type="PANTHER" id="PTHR32322">
    <property type="entry name" value="INNER MEMBRANE TRANSPORTER"/>
    <property type="match status" value="1"/>
</dbReference>
<feature type="domain" description="EamA" evidence="7">
    <location>
        <begin position="12"/>
        <end position="142"/>
    </location>
</feature>
<evidence type="ECO:0000313" key="10">
    <source>
        <dbReference type="Proteomes" id="UP001229955"/>
    </source>
</evidence>
<dbReference type="AlphaFoldDB" id="A0AA49Q4F0"/>
<feature type="transmembrane region" description="Helical" evidence="6">
    <location>
        <begin position="250"/>
        <end position="268"/>
    </location>
</feature>
<sequence length="292" mass="30582">MTALARASRSTELSLVGMAVIWGVNFSVMKYGTEAMVPTVYNALRMGIACVILLAIAYAQKGLRPSAADRKRLLGLGVLGHFIYQMLFVSGLALTRAGTAALVVAASPAAVAIVARAGGHERLPMRAVWGIILSISGVMLVVGGSVQADGTAHLVGDLLILAAVVIWAFYTTGLVPLAQRVEPAQVAAWTLVGGVVPLYFVAAPSILKTDWSAVTPLTWGAVAYSGVLAMVVAYLVWYHGVRAIGPTRTAMFANLQPLVAVIVAWILLGEVPTLFQGFGAVAVLGGLYLARR</sequence>
<dbReference type="SUPFAM" id="SSF103481">
    <property type="entry name" value="Multidrug resistance efflux transporter EmrE"/>
    <property type="match status" value="2"/>
</dbReference>
<evidence type="ECO:0000313" key="8">
    <source>
        <dbReference type="EMBL" id="WKW11175.1"/>
    </source>
</evidence>
<feature type="transmembrane region" description="Helical" evidence="6">
    <location>
        <begin position="274"/>
        <end position="290"/>
    </location>
</feature>
<keyword evidence="4 6" id="KW-1133">Transmembrane helix</keyword>
<dbReference type="InterPro" id="IPR000620">
    <property type="entry name" value="EamA_dom"/>
</dbReference>
<evidence type="ECO:0000259" key="7">
    <source>
        <dbReference type="Pfam" id="PF00892"/>
    </source>
</evidence>
<comment type="subcellular location">
    <subcellularLocation>
        <location evidence="1">Membrane</location>
        <topology evidence="1">Multi-pass membrane protein</topology>
    </subcellularLocation>
</comment>
<name>A0AA49Q4F0_9BACT</name>
<reference evidence="8" key="1">
    <citation type="submission" date="2023-07" db="EMBL/GenBank/DDBJ databases">
        <authorList>
            <person name="Haufschild T."/>
            <person name="Kallscheuer N."/>
            <person name="Hammer J."/>
            <person name="Kohn T."/>
            <person name="Kabuu M."/>
            <person name="Jogler M."/>
            <person name="Wohfarth N."/>
            <person name="Heuer A."/>
            <person name="Rohde M."/>
            <person name="van Teeseling M.C.F."/>
            <person name="Jogler C."/>
        </authorList>
    </citation>
    <scope>NUCLEOTIDE SEQUENCE</scope>
    <source>
        <strain evidence="8">Strain 138</strain>
        <strain evidence="9">Strain 318</strain>
    </source>
</reference>
<dbReference type="EMBL" id="CP130613">
    <property type="protein sequence ID" value="WKW14085.1"/>
    <property type="molecule type" value="Genomic_DNA"/>
</dbReference>
<comment type="similarity">
    <text evidence="2">Belongs to the EamA transporter family.</text>
</comment>
<dbReference type="InterPro" id="IPR037185">
    <property type="entry name" value="EmrE-like"/>
</dbReference>
<dbReference type="Pfam" id="PF00892">
    <property type="entry name" value="EamA"/>
    <property type="match status" value="2"/>
</dbReference>
<proteinExistence type="inferred from homology"/>
<feature type="transmembrane region" description="Helical" evidence="6">
    <location>
        <begin position="186"/>
        <end position="207"/>
    </location>
</feature>
<gene>
    <name evidence="8" type="ORF">Strain138_000410</name>
    <name evidence="9" type="ORF">Strain318_000410</name>
</gene>
<feature type="transmembrane region" description="Helical" evidence="6">
    <location>
        <begin position="219"/>
        <end position="238"/>
    </location>
</feature>
<dbReference type="RefSeq" id="WP_367886877.1">
    <property type="nucleotide sequence ID" value="NZ_CP130612.1"/>
</dbReference>
<evidence type="ECO:0000313" key="9">
    <source>
        <dbReference type="EMBL" id="WKW14085.1"/>
    </source>
</evidence>
<dbReference type="EMBL" id="CP130612">
    <property type="protein sequence ID" value="WKW11175.1"/>
    <property type="molecule type" value="Genomic_DNA"/>
</dbReference>
<dbReference type="GO" id="GO:0016020">
    <property type="term" value="C:membrane"/>
    <property type="evidence" value="ECO:0007669"/>
    <property type="project" value="UniProtKB-SubCell"/>
</dbReference>
<accession>A0AA49Q7H4</accession>
<evidence type="ECO:0000256" key="1">
    <source>
        <dbReference type="ARBA" id="ARBA00004141"/>
    </source>
</evidence>
<feature type="transmembrane region" description="Helical" evidence="6">
    <location>
        <begin position="158"/>
        <end position="179"/>
    </location>
</feature>
<keyword evidence="5 6" id="KW-0472">Membrane</keyword>
<feature type="transmembrane region" description="Helical" evidence="6">
    <location>
        <begin position="73"/>
        <end position="91"/>
    </location>
</feature>
<feature type="transmembrane region" description="Helical" evidence="6">
    <location>
        <begin position="97"/>
        <end position="115"/>
    </location>
</feature>
<dbReference type="Proteomes" id="UP001229955">
    <property type="component" value="Chromosome"/>
</dbReference>
<dbReference type="InterPro" id="IPR050638">
    <property type="entry name" value="AA-Vitamin_Transporters"/>
</dbReference>
<dbReference type="PANTHER" id="PTHR32322:SF2">
    <property type="entry name" value="EAMA DOMAIN-CONTAINING PROTEIN"/>
    <property type="match status" value="1"/>
</dbReference>
<protein>
    <submittedName>
        <fullName evidence="8">DMT family transporter</fullName>
    </submittedName>
</protein>
<keyword evidence="10" id="KW-1185">Reference proteome</keyword>
<organism evidence="8">
    <name type="scientific">Pseudogemmatithrix spongiicola</name>
    <dbReference type="NCBI Taxonomy" id="3062599"/>
    <lineage>
        <taxon>Bacteria</taxon>
        <taxon>Pseudomonadati</taxon>
        <taxon>Gemmatimonadota</taxon>
        <taxon>Gemmatimonadia</taxon>
        <taxon>Gemmatimonadales</taxon>
        <taxon>Gemmatimonadaceae</taxon>
        <taxon>Pseudogemmatithrix</taxon>
    </lineage>
</organism>
<dbReference type="KEGG" id="pspc:Strain318_000410"/>
<feature type="transmembrane region" description="Helical" evidence="6">
    <location>
        <begin position="43"/>
        <end position="61"/>
    </location>
</feature>
<evidence type="ECO:0000256" key="6">
    <source>
        <dbReference type="SAM" id="Phobius"/>
    </source>
</evidence>
<feature type="domain" description="EamA" evidence="7">
    <location>
        <begin position="155"/>
        <end position="290"/>
    </location>
</feature>
<feature type="transmembrane region" description="Helical" evidence="6">
    <location>
        <begin position="127"/>
        <end position="146"/>
    </location>
</feature>
<evidence type="ECO:0000256" key="4">
    <source>
        <dbReference type="ARBA" id="ARBA00022989"/>
    </source>
</evidence>